<protein>
    <submittedName>
        <fullName evidence="2">Uncharacterized protein</fullName>
    </submittedName>
</protein>
<gene>
    <name evidence="2" type="ORF">H8730_11850</name>
</gene>
<feature type="region of interest" description="Disordered" evidence="1">
    <location>
        <begin position="1"/>
        <end position="22"/>
    </location>
</feature>
<evidence type="ECO:0000256" key="1">
    <source>
        <dbReference type="SAM" id="MobiDB-lite"/>
    </source>
</evidence>
<name>A0A926DT92_9FIRM</name>
<keyword evidence="3" id="KW-1185">Reference proteome</keyword>
<sequence>MHAGEMNNGSDQRAHGGIFSVPSGETITPAGSLPIYVGAGRSFSRQPLSIW</sequence>
<dbReference type="AlphaFoldDB" id="A0A926DT92"/>
<dbReference type="RefSeq" id="WP_249289865.1">
    <property type="nucleotide sequence ID" value="NZ_JACRSQ010000018.1"/>
</dbReference>
<proteinExistence type="predicted"/>
<evidence type="ECO:0000313" key="2">
    <source>
        <dbReference type="EMBL" id="MBC8544231.1"/>
    </source>
</evidence>
<dbReference type="EMBL" id="JACRSQ010000018">
    <property type="protein sequence ID" value="MBC8544231.1"/>
    <property type="molecule type" value="Genomic_DNA"/>
</dbReference>
<evidence type="ECO:0000313" key="3">
    <source>
        <dbReference type="Proteomes" id="UP000657006"/>
    </source>
</evidence>
<reference evidence="2" key="1">
    <citation type="submission" date="2020-08" db="EMBL/GenBank/DDBJ databases">
        <title>Genome public.</title>
        <authorList>
            <person name="Liu C."/>
            <person name="Sun Q."/>
        </authorList>
    </citation>
    <scope>NUCLEOTIDE SEQUENCE</scope>
    <source>
        <strain evidence="2">NSJ-32</strain>
    </source>
</reference>
<organism evidence="2 3">
    <name type="scientific">Bianquea renquensis</name>
    <dbReference type="NCBI Taxonomy" id="2763661"/>
    <lineage>
        <taxon>Bacteria</taxon>
        <taxon>Bacillati</taxon>
        <taxon>Bacillota</taxon>
        <taxon>Clostridia</taxon>
        <taxon>Eubacteriales</taxon>
        <taxon>Bianqueaceae</taxon>
        <taxon>Bianquea</taxon>
    </lineage>
</organism>
<dbReference type="Proteomes" id="UP000657006">
    <property type="component" value="Unassembled WGS sequence"/>
</dbReference>
<accession>A0A926DT92</accession>
<comment type="caution">
    <text evidence="2">The sequence shown here is derived from an EMBL/GenBank/DDBJ whole genome shotgun (WGS) entry which is preliminary data.</text>
</comment>